<comment type="subcellular location">
    <subcellularLocation>
        <location evidence="1 8">Cell membrane</location>
        <topology evidence="1 8">Multi-pass membrane protein</topology>
    </subcellularLocation>
</comment>
<keyword evidence="5 8" id="KW-0472">Membrane</keyword>
<dbReference type="EMBL" id="JAPXFL010000007">
    <property type="protein sequence ID" value="KAK9503897.1"/>
    <property type="molecule type" value="Genomic_DNA"/>
</dbReference>
<feature type="transmembrane region" description="Helical" evidence="8">
    <location>
        <begin position="105"/>
        <end position="124"/>
    </location>
</feature>
<feature type="transmembrane region" description="Helical" evidence="8">
    <location>
        <begin position="197"/>
        <end position="217"/>
    </location>
</feature>
<keyword evidence="6 8" id="KW-0675">Receptor</keyword>
<keyword evidence="2 8" id="KW-1003">Cell membrane</keyword>
<evidence type="ECO:0000256" key="6">
    <source>
        <dbReference type="ARBA" id="ARBA00023170"/>
    </source>
</evidence>
<dbReference type="GO" id="GO:0008049">
    <property type="term" value="P:male courtship behavior"/>
    <property type="evidence" value="ECO:0007669"/>
    <property type="project" value="TreeGrafter"/>
</dbReference>
<evidence type="ECO:0000256" key="5">
    <source>
        <dbReference type="ARBA" id="ARBA00023136"/>
    </source>
</evidence>
<feature type="transmembrane region" description="Helical" evidence="8">
    <location>
        <begin position="78"/>
        <end position="99"/>
    </location>
</feature>
<dbReference type="Proteomes" id="UP001461498">
    <property type="component" value="Unassembled WGS sequence"/>
</dbReference>
<dbReference type="InterPro" id="IPR013604">
    <property type="entry name" value="7TM_chemorcpt"/>
</dbReference>
<dbReference type="GO" id="GO:0007165">
    <property type="term" value="P:signal transduction"/>
    <property type="evidence" value="ECO:0007669"/>
    <property type="project" value="UniProtKB-KW"/>
</dbReference>
<sequence length="333" mass="38189">MNSFWNCTFRVLLGNAKDPYGIDTLTEAILVFCDFLSTYIAIIVIGIASTLHCMNIANVIESILNIDELLGVIAKFKLLPLPSFSSFLHAIIVYILKYIFGHYCIWNITTDIIIIIICMLNVQFSNTVRNLKKRFKVLNYSILRLFNAKKIQNSEVKFILCSDKINENNIKFHEIVDIHQQLCKVIQDICRAFGWQLIVVMLYYFVQLTLTLYYIYVAFTKSSLSLVKIVAQVNFFILFSTQLINITLPCHSTSQQASKTAIILSEQLNNPEFKYKREELLVILEQISYHEKEFSIFGLFTLNNGIIASTASGAVMYWAVLTQFQSSDKTGKK</sequence>
<proteinExistence type="inferred from homology"/>
<evidence type="ECO:0000256" key="8">
    <source>
        <dbReference type="RuleBase" id="RU363108"/>
    </source>
</evidence>
<evidence type="ECO:0000256" key="2">
    <source>
        <dbReference type="ARBA" id="ARBA00022475"/>
    </source>
</evidence>
<evidence type="ECO:0000256" key="7">
    <source>
        <dbReference type="ARBA" id="ARBA00023224"/>
    </source>
</evidence>
<dbReference type="PANTHER" id="PTHR21143">
    <property type="entry name" value="INVERTEBRATE GUSTATORY RECEPTOR"/>
    <property type="match status" value="1"/>
</dbReference>
<comment type="caution">
    <text evidence="8">Lacks conserved residue(s) required for the propagation of feature annotation.</text>
</comment>
<feature type="transmembrane region" description="Helical" evidence="8">
    <location>
        <begin position="36"/>
        <end position="57"/>
    </location>
</feature>
<comment type="function">
    <text evidence="8">Gustatory receptor which mediates acceptance or avoidance behavior, depending on its substrates.</text>
</comment>
<dbReference type="AlphaFoldDB" id="A0AAW1D029"/>
<dbReference type="GO" id="GO:0007635">
    <property type="term" value="P:chemosensory behavior"/>
    <property type="evidence" value="ECO:0007669"/>
    <property type="project" value="TreeGrafter"/>
</dbReference>
<evidence type="ECO:0000256" key="4">
    <source>
        <dbReference type="ARBA" id="ARBA00022989"/>
    </source>
</evidence>
<keyword evidence="7 8" id="KW-0807">Transducer</keyword>
<feature type="transmembrane region" description="Helical" evidence="8">
    <location>
        <begin position="296"/>
        <end position="320"/>
    </location>
</feature>
<feature type="transmembrane region" description="Helical" evidence="8">
    <location>
        <begin position="229"/>
        <end position="248"/>
    </location>
</feature>
<comment type="caution">
    <text evidence="9">The sequence shown here is derived from an EMBL/GenBank/DDBJ whole genome shotgun (WGS) entry which is preliminary data.</text>
</comment>
<reference evidence="9 10" key="1">
    <citation type="submission" date="2022-12" db="EMBL/GenBank/DDBJ databases">
        <title>Chromosome-level genome assembly of true bugs.</title>
        <authorList>
            <person name="Ma L."/>
            <person name="Li H."/>
        </authorList>
    </citation>
    <scope>NUCLEOTIDE SEQUENCE [LARGE SCALE GENOMIC DNA]</scope>
    <source>
        <strain evidence="9">Lab_2022b</strain>
    </source>
</reference>
<keyword evidence="3 8" id="KW-0812">Transmembrane</keyword>
<protein>
    <recommendedName>
        <fullName evidence="8">Gustatory receptor</fullName>
    </recommendedName>
</protein>
<dbReference type="Pfam" id="PF08395">
    <property type="entry name" value="7tm_7"/>
    <property type="match status" value="1"/>
</dbReference>
<accession>A0AAW1D029</accession>
<dbReference type="GO" id="GO:0030424">
    <property type="term" value="C:axon"/>
    <property type="evidence" value="ECO:0007669"/>
    <property type="project" value="TreeGrafter"/>
</dbReference>
<name>A0AAW1D029_9HEMI</name>
<keyword evidence="10" id="KW-1185">Reference proteome</keyword>
<dbReference type="PANTHER" id="PTHR21143:SF133">
    <property type="entry name" value="GUSTATORY AND PHEROMONE RECEPTOR 32A-RELATED"/>
    <property type="match status" value="1"/>
</dbReference>
<organism evidence="9 10">
    <name type="scientific">Rhynocoris fuscipes</name>
    <dbReference type="NCBI Taxonomy" id="488301"/>
    <lineage>
        <taxon>Eukaryota</taxon>
        <taxon>Metazoa</taxon>
        <taxon>Ecdysozoa</taxon>
        <taxon>Arthropoda</taxon>
        <taxon>Hexapoda</taxon>
        <taxon>Insecta</taxon>
        <taxon>Pterygota</taxon>
        <taxon>Neoptera</taxon>
        <taxon>Paraneoptera</taxon>
        <taxon>Hemiptera</taxon>
        <taxon>Heteroptera</taxon>
        <taxon>Panheteroptera</taxon>
        <taxon>Cimicomorpha</taxon>
        <taxon>Reduviidae</taxon>
        <taxon>Harpactorinae</taxon>
        <taxon>Harpactorini</taxon>
        <taxon>Rhynocoris</taxon>
    </lineage>
</organism>
<dbReference type="GO" id="GO:0005886">
    <property type="term" value="C:plasma membrane"/>
    <property type="evidence" value="ECO:0007669"/>
    <property type="project" value="UniProtKB-SubCell"/>
</dbReference>
<evidence type="ECO:0000313" key="9">
    <source>
        <dbReference type="EMBL" id="KAK9503897.1"/>
    </source>
</evidence>
<gene>
    <name evidence="9" type="ORF">O3M35_010361</name>
</gene>
<evidence type="ECO:0000313" key="10">
    <source>
        <dbReference type="Proteomes" id="UP001461498"/>
    </source>
</evidence>
<comment type="similarity">
    <text evidence="8">Belongs to the insect chemoreceptor superfamily. Gustatory receptor (GR) family.</text>
</comment>
<dbReference type="GO" id="GO:0043025">
    <property type="term" value="C:neuronal cell body"/>
    <property type="evidence" value="ECO:0007669"/>
    <property type="project" value="TreeGrafter"/>
</dbReference>
<evidence type="ECO:0000256" key="1">
    <source>
        <dbReference type="ARBA" id="ARBA00004651"/>
    </source>
</evidence>
<dbReference type="GO" id="GO:0030425">
    <property type="term" value="C:dendrite"/>
    <property type="evidence" value="ECO:0007669"/>
    <property type="project" value="TreeGrafter"/>
</dbReference>
<evidence type="ECO:0000256" key="3">
    <source>
        <dbReference type="ARBA" id="ARBA00022692"/>
    </source>
</evidence>
<dbReference type="GO" id="GO:0050909">
    <property type="term" value="P:sensory perception of taste"/>
    <property type="evidence" value="ECO:0007669"/>
    <property type="project" value="InterPro"/>
</dbReference>
<keyword evidence="4 8" id="KW-1133">Transmembrane helix</keyword>